<sequence length="187" mass="21937">MWFGMFKSKFTWPSEHDDVVRRNFEKRGSVKMTQLMQDVRKNLDERPNWIKEPEWTQMKAYWESSSFKEKSEINKRNHAALAGASLHTGGSVPHRLHWKRMMEEKGTNPSLADFYCRTHRKEDHSWVGTLAKSAYEKYEQRKSELSLQSSTFPLGDNDEGQQSMPSELDIWVKSVGGNEEGEEDFWS</sequence>
<feature type="region of interest" description="Disordered" evidence="1">
    <location>
        <begin position="144"/>
        <end position="187"/>
    </location>
</feature>
<dbReference type="AlphaFoldDB" id="I3SXD8"/>
<proteinExistence type="evidence at transcript level"/>
<evidence type="ECO:0000313" key="2">
    <source>
        <dbReference type="EMBL" id="AFK44930.1"/>
    </source>
</evidence>
<dbReference type="Pfam" id="PF03004">
    <property type="entry name" value="Transposase_24"/>
    <property type="match status" value="1"/>
</dbReference>
<accession>I3SXD8</accession>
<name>I3SXD8_LOTJA</name>
<organism evidence="2">
    <name type="scientific">Lotus japonicus</name>
    <name type="common">Lotus corniculatus var. japonicus</name>
    <dbReference type="NCBI Taxonomy" id="34305"/>
    <lineage>
        <taxon>Eukaryota</taxon>
        <taxon>Viridiplantae</taxon>
        <taxon>Streptophyta</taxon>
        <taxon>Embryophyta</taxon>
        <taxon>Tracheophyta</taxon>
        <taxon>Spermatophyta</taxon>
        <taxon>Magnoliopsida</taxon>
        <taxon>eudicotyledons</taxon>
        <taxon>Gunneridae</taxon>
        <taxon>Pentapetalae</taxon>
        <taxon>rosids</taxon>
        <taxon>fabids</taxon>
        <taxon>Fabales</taxon>
        <taxon>Fabaceae</taxon>
        <taxon>Papilionoideae</taxon>
        <taxon>50 kb inversion clade</taxon>
        <taxon>NPAAA clade</taxon>
        <taxon>Hologalegina</taxon>
        <taxon>robinioid clade</taxon>
        <taxon>Loteae</taxon>
        <taxon>Lotus</taxon>
    </lineage>
</organism>
<protein>
    <submittedName>
        <fullName evidence="2">Uncharacterized protein</fullName>
    </submittedName>
</protein>
<dbReference type="InterPro" id="IPR004252">
    <property type="entry name" value="Probable_transposase_24"/>
</dbReference>
<dbReference type="EMBL" id="BT145136">
    <property type="protein sequence ID" value="AFK44930.1"/>
    <property type="molecule type" value="mRNA"/>
</dbReference>
<reference evidence="2" key="1">
    <citation type="submission" date="2012-05" db="EMBL/GenBank/DDBJ databases">
        <authorList>
            <person name="Krishnakumar V."/>
            <person name="Cheung F."/>
            <person name="Xiao Y."/>
            <person name="Chan A."/>
            <person name="Moskal W.A."/>
            <person name="Town C.D."/>
        </authorList>
    </citation>
    <scope>NUCLEOTIDE SEQUENCE</scope>
</reference>
<evidence type="ECO:0000256" key="1">
    <source>
        <dbReference type="SAM" id="MobiDB-lite"/>
    </source>
</evidence>